<accession>A0A9D3WJF5</accession>
<reference evidence="1 2" key="1">
    <citation type="journal article" date="2021" name="Plant Biotechnol. J.">
        <title>Multi-omics assisted identification of the key and species-specific regulatory components of drought-tolerant mechanisms in Gossypium stocksii.</title>
        <authorList>
            <person name="Yu D."/>
            <person name="Ke L."/>
            <person name="Zhang D."/>
            <person name="Wu Y."/>
            <person name="Sun Y."/>
            <person name="Mei J."/>
            <person name="Sun J."/>
            <person name="Sun Y."/>
        </authorList>
    </citation>
    <scope>NUCLEOTIDE SEQUENCE [LARGE SCALE GENOMIC DNA]</scope>
    <source>
        <strain evidence="2">cv. E1</strain>
        <tissue evidence="1">Leaf</tissue>
    </source>
</reference>
<protein>
    <submittedName>
        <fullName evidence="1">Uncharacterized protein</fullName>
    </submittedName>
</protein>
<dbReference type="Proteomes" id="UP000828251">
    <property type="component" value="Unassembled WGS sequence"/>
</dbReference>
<dbReference type="EMBL" id="JAIQCV010000001">
    <property type="protein sequence ID" value="KAH1130947.1"/>
    <property type="molecule type" value="Genomic_DNA"/>
</dbReference>
<sequence length="99" mass="11356">MKSLTEFQLYCYGPTYMSFSLGLRTNSTNLYTHLLGEKTFDTQQALVSLADYATVVSCCSRARPFLKMAAWDTLHPCMVLRYICLIVNRFCENLCHILV</sequence>
<proteinExistence type="predicted"/>
<comment type="caution">
    <text evidence="1">The sequence shown here is derived from an EMBL/GenBank/DDBJ whole genome shotgun (WGS) entry which is preliminary data.</text>
</comment>
<organism evidence="1 2">
    <name type="scientific">Gossypium stocksii</name>
    <dbReference type="NCBI Taxonomy" id="47602"/>
    <lineage>
        <taxon>Eukaryota</taxon>
        <taxon>Viridiplantae</taxon>
        <taxon>Streptophyta</taxon>
        <taxon>Embryophyta</taxon>
        <taxon>Tracheophyta</taxon>
        <taxon>Spermatophyta</taxon>
        <taxon>Magnoliopsida</taxon>
        <taxon>eudicotyledons</taxon>
        <taxon>Gunneridae</taxon>
        <taxon>Pentapetalae</taxon>
        <taxon>rosids</taxon>
        <taxon>malvids</taxon>
        <taxon>Malvales</taxon>
        <taxon>Malvaceae</taxon>
        <taxon>Malvoideae</taxon>
        <taxon>Gossypium</taxon>
    </lineage>
</organism>
<name>A0A9D3WJF5_9ROSI</name>
<evidence type="ECO:0000313" key="1">
    <source>
        <dbReference type="EMBL" id="KAH1130947.1"/>
    </source>
</evidence>
<evidence type="ECO:0000313" key="2">
    <source>
        <dbReference type="Proteomes" id="UP000828251"/>
    </source>
</evidence>
<gene>
    <name evidence="1" type="ORF">J1N35_002325</name>
</gene>
<keyword evidence="2" id="KW-1185">Reference proteome</keyword>
<dbReference type="AlphaFoldDB" id="A0A9D3WJF5"/>